<evidence type="ECO:0000313" key="10">
    <source>
        <dbReference type="EMBL" id="MEJ8279073.1"/>
    </source>
</evidence>
<evidence type="ECO:0000256" key="7">
    <source>
        <dbReference type="ARBA" id="ARBA00023136"/>
    </source>
</evidence>
<dbReference type="RefSeq" id="WP_340287992.1">
    <property type="nucleotide sequence ID" value="NZ_JBBJUP010000006.1"/>
</dbReference>
<sequence>MPATRSTAPPGTVPPFAHTPVGLVAAVVAVCHLVAGALGGGRYFDEALMLAIGRHHLDWGSADQPPLTPVVAWAADALAPGVQLVLRVVPSLATAGAVVVAALLARELGGDRRAQVLTALAQATGLWAAAFGHLLTPYSLEPVQWLLILLLLVRWIRVRDDRLLLAIGPVLGLAALTKFQVILFGAVLVLALAAVGPRAVLRRPAFWAAAAIGAVIAAPTLVWQAMNGWPQLRMSSVVAGEAALFGGPGPNAVLMLLLAGVLGTALVLVGTVAAFTTPRLRPYRFVVVTFRVLWVVFAVTVGRAYYLCGIHAAVAAIGAVGLQQRRESGHRRLSWVAWPAAALAVLLAAGSVRGGIAADDATVPDRIVAAVARAYAALPPDQRERTVVYGGSYLYSAYLDTADPALGLPPAHGGNRSYGYFAPPPGDHDAVLFVGSDTGALAPTGVRLRPVADLGDGTGIWFGDGMTRPWSQVWPQLRTLVVG</sequence>
<organism evidence="10 11">
    <name type="scientific">Pseudonocardia spirodelae</name>
    <dbReference type="NCBI Taxonomy" id="3133431"/>
    <lineage>
        <taxon>Bacteria</taxon>
        <taxon>Bacillati</taxon>
        <taxon>Actinomycetota</taxon>
        <taxon>Actinomycetes</taxon>
        <taxon>Pseudonocardiales</taxon>
        <taxon>Pseudonocardiaceae</taxon>
        <taxon>Pseudonocardia</taxon>
    </lineage>
</organism>
<feature type="transmembrane region" description="Helical" evidence="8">
    <location>
        <begin position="335"/>
        <end position="356"/>
    </location>
</feature>
<keyword evidence="7 8" id="KW-0472">Membrane</keyword>
<dbReference type="InterPro" id="IPR050297">
    <property type="entry name" value="LipidA_mod_glycosyltrf_83"/>
</dbReference>
<reference evidence="10 11" key="1">
    <citation type="submission" date="2024-03" db="EMBL/GenBank/DDBJ databases">
        <title>Draft genome sequence of Pseudonocardia sp. DW16-2.</title>
        <authorList>
            <person name="Duangmal K."/>
        </authorList>
    </citation>
    <scope>NUCLEOTIDE SEQUENCE [LARGE SCALE GENOMIC DNA]</scope>
    <source>
        <strain evidence="10 11">DW16-2</strain>
    </source>
</reference>
<keyword evidence="3 10" id="KW-0328">Glycosyltransferase</keyword>
<keyword evidence="2" id="KW-1003">Cell membrane</keyword>
<evidence type="ECO:0000256" key="1">
    <source>
        <dbReference type="ARBA" id="ARBA00004651"/>
    </source>
</evidence>
<evidence type="ECO:0000256" key="3">
    <source>
        <dbReference type="ARBA" id="ARBA00022676"/>
    </source>
</evidence>
<feature type="transmembrane region" description="Helical" evidence="8">
    <location>
        <begin position="252"/>
        <end position="275"/>
    </location>
</feature>
<gene>
    <name evidence="10" type="ORF">WJX68_09040</name>
</gene>
<feature type="transmembrane region" description="Helical" evidence="8">
    <location>
        <begin position="20"/>
        <end position="44"/>
    </location>
</feature>
<evidence type="ECO:0000256" key="4">
    <source>
        <dbReference type="ARBA" id="ARBA00022679"/>
    </source>
</evidence>
<evidence type="ECO:0000256" key="2">
    <source>
        <dbReference type="ARBA" id="ARBA00022475"/>
    </source>
</evidence>
<feature type="transmembrane region" description="Helical" evidence="8">
    <location>
        <begin position="170"/>
        <end position="193"/>
    </location>
</feature>
<evidence type="ECO:0000256" key="8">
    <source>
        <dbReference type="SAM" id="Phobius"/>
    </source>
</evidence>
<evidence type="ECO:0000313" key="11">
    <source>
        <dbReference type="Proteomes" id="UP001364211"/>
    </source>
</evidence>
<keyword evidence="5 8" id="KW-0812">Transmembrane</keyword>
<keyword evidence="11" id="KW-1185">Reference proteome</keyword>
<comment type="caution">
    <text evidence="10">The sequence shown here is derived from an EMBL/GenBank/DDBJ whole genome shotgun (WGS) entry which is preliminary data.</text>
</comment>
<dbReference type="PANTHER" id="PTHR33908:SF11">
    <property type="entry name" value="MEMBRANE PROTEIN"/>
    <property type="match status" value="1"/>
</dbReference>
<dbReference type="EMBL" id="JBBJUP010000006">
    <property type="protein sequence ID" value="MEJ8279073.1"/>
    <property type="molecule type" value="Genomic_DNA"/>
</dbReference>
<feature type="transmembrane region" description="Helical" evidence="8">
    <location>
        <begin position="84"/>
        <end position="104"/>
    </location>
</feature>
<feature type="transmembrane region" description="Helical" evidence="8">
    <location>
        <begin position="205"/>
        <end position="226"/>
    </location>
</feature>
<feature type="transmembrane region" description="Helical" evidence="8">
    <location>
        <begin position="304"/>
        <end position="323"/>
    </location>
</feature>
<keyword evidence="4 10" id="KW-0808">Transferase</keyword>
<feature type="domain" description="Glycosyltransferase RgtA/B/C/D-like" evidence="9">
    <location>
        <begin position="63"/>
        <end position="223"/>
    </location>
</feature>
<keyword evidence="6 8" id="KW-1133">Transmembrane helix</keyword>
<protein>
    <submittedName>
        <fullName evidence="10">Glycosyltransferase family 39 protein</fullName>
        <ecNumber evidence="10">2.4.-.-</ecNumber>
    </submittedName>
</protein>
<comment type="subcellular location">
    <subcellularLocation>
        <location evidence="1">Cell membrane</location>
        <topology evidence="1">Multi-pass membrane protein</topology>
    </subcellularLocation>
</comment>
<name>A0ABU8T555_9PSEU</name>
<dbReference type="PANTHER" id="PTHR33908">
    <property type="entry name" value="MANNOSYLTRANSFERASE YKCB-RELATED"/>
    <property type="match status" value="1"/>
</dbReference>
<evidence type="ECO:0000259" key="9">
    <source>
        <dbReference type="Pfam" id="PF13231"/>
    </source>
</evidence>
<evidence type="ECO:0000256" key="5">
    <source>
        <dbReference type="ARBA" id="ARBA00022692"/>
    </source>
</evidence>
<accession>A0ABU8T555</accession>
<evidence type="ECO:0000256" key="6">
    <source>
        <dbReference type="ARBA" id="ARBA00022989"/>
    </source>
</evidence>
<dbReference type="Proteomes" id="UP001364211">
    <property type="component" value="Unassembled WGS sequence"/>
</dbReference>
<dbReference type="EC" id="2.4.-.-" evidence="10"/>
<dbReference type="GO" id="GO:0016757">
    <property type="term" value="F:glycosyltransferase activity"/>
    <property type="evidence" value="ECO:0007669"/>
    <property type="project" value="UniProtKB-KW"/>
</dbReference>
<proteinExistence type="predicted"/>
<dbReference type="InterPro" id="IPR038731">
    <property type="entry name" value="RgtA/B/C-like"/>
</dbReference>
<dbReference type="Pfam" id="PF13231">
    <property type="entry name" value="PMT_2"/>
    <property type="match status" value="1"/>
</dbReference>